<accession>A0A9J6QWY5</accession>
<dbReference type="EMBL" id="JAOSHN010000007">
    <property type="protein sequence ID" value="MCU7380007.1"/>
    <property type="molecule type" value="Genomic_DNA"/>
</dbReference>
<keyword evidence="1" id="KW-1133">Transmembrane helix</keyword>
<dbReference type="Proteomes" id="UP001065549">
    <property type="component" value="Unassembled WGS sequence"/>
</dbReference>
<proteinExistence type="predicted"/>
<evidence type="ECO:0000313" key="2">
    <source>
        <dbReference type="EMBL" id="MCU7380007.1"/>
    </source>
</evidence>
<keyword evidence="1" id="KW-0472">Membrane</keyword>
<evidence type="ECO:0000256" key="1">
    <source>
        <dbReference type="SAM" id="Phobius"/>
    </source>
</evidence>
<evidence type="ECO:0008006" key="4">
    <source>
        <dbReference type="Google" id="ProtNLM"/>
    </source>
</evidence>
<keyword evidence="1" id="KW-0812">Transmembrane</keyword>
<name>A0A9J6QWY5_9FIRM</name>
<feature type="transmembrane region" description="Helical" evidence="1">
    <location>
        <begin position="21"/>
        <end position="39"/>
    </location>
</feature>
<sequence length="53" mass="6299">MKAFTTLRQKLKNSKVWAYGKYVLLFYALMMIIYGYFMLANLSTAPKFIYAQF</sequence>
<gene>
    <name evidence="2" type="ORF">OBO34_16830</name>
</gene>
<dbReference type="RefSeq" id="WP_227755043.1">
    <property type="nucleotide sequence ID" value="NZ_JAJAGH010000003.1"/>
</dbReference>
<keyword evidence="3" id="KW-1185">Reference proteome</keyword>
<evidence type="ECO:0000313" key="3">
    <source>
        <dbReference type="Proteomes" id="UP001065549"/>
    </source>
</evidence>
<comment type="caution">
    <text evidence="2">The sequence shown here is derived from an EMBL/GenBank/DDBJ whole genome shotgun (WGS) entry which is preliminary data.</text>
</comment>
<dbReference type="AlphaFoldDB" id="A0A9J6QWY5"/>
<organism evidence="2 3">
    <name type="scientific">Hominibacterium faecale</name>
    <dbReference type="NCBI Taxonomy" id="2839743"/>
    <lineage>
        <taxon>Bacteria</taxon>
        <taxon>Bacillati</taxon>
        <taxon>Bacillota</taxon>
        <taxon>Clostridia</taxon>
        <taxon>Peptostreptococcales</taxon>
        <taxon>Anaerovoracaceae</taxon>
        <taxon>Hominibacterium</taxon>
    </lineage>
</organism>
<reference evidence="2" key="1">
    <citation type="submission" date="2022-09" db="EMBL/GenBank/DDBJ databases">
        <title>Culturomic study of gut microbiota in children with autism spectrum disorder.</title>
        <authorList>
            <person name="Efimov B.A."/>
            <person name="Chaplin A.V."/>
            <person name="Sokolova S.R."/>
            <person name="Pikina A.P."/>
            <person name="Korzhanova M."/>
            <person name="Belova V."/>
            <person name="Korostin D."/>
        </authorList>
    </citation>
    <scope>NUCLEOTIDE SEQUENCE</scope>
    <source>
        <strain evidence="2">ASD5510</strain>
    </source>
</reference>
<protein>
    <recommendedName>
        <fullName evidence="4">Teichoic acid D-Ala incorporation-associated protein DltX</fullName>
    </recommendedName>
</protein>